<reference evidence="9 10" key="1">
    <citation type="submission" date="2016-11" db="EMBL/GenBank/DDBJ databases">
        <authorList>
            <person name="Varghese N."/>
            <person name="Submissions S."/>
        </authorList>
    </citation>
    <scope>NUCLEOTIDE SEQUENCE [LARGE SCALE GENOMIC DNA]</scope>
    <source>
        <strain evidence="9 10">CGMCC 1.12174</strain>
        <strain evidence="8 11">DSM 26351</strain>
    </source>
</reference>
<dbReference type="GO" id="GO:0005829">
    <property type="term" value="C:cytosol"/>
    <property type="evidence" value="ECO:0007669"/>
    <property type="project" value="TreeGrafter"/>
</dbReference>
<protein>
    <recommendedName>
        <fullName evidence="2 5">Methionyl-tRNA formyltransferase</fullName>
        <ecNumber evidence="2 5">2.1.2.9</ecNumber>
    </recommendedName>
</protein>
<proteinExistence type="inferred from homology"/>
<sequence length="321" mass="35123">MSTLSKNKDLRIVFMGTPDFAVGSLARILDAGLNVVGVVTAPDRAAGRGRKVQQSAVKEFAVQQQLKVLQPVNLKDGGFLEELKSLNANLQVVVAFRMLPKAVWHMPEHGTFNLHASLLPQYRGAAPINWAIINGETETGVTTFFIDEKIDTGNIILQAKEKINPEDNAGSLHDRLMQIGADLVVDTCKQIAAGTVTLSKQNESGELKPAPKIHKETCQIDWNAALEDIHNHIRGLSPYPGAWTTIVNNGVEEPLKIYATQMEPAKHGLMVGKLIADKKSMKVAVEGGYLNLLELQFSGKRRMKVNEVLNGLNLDGDAHLR</sequence>
<dbReference type="Gene3D" id="3.40.50.12230">
    <property type="match status" value="1"/>
</dbReference>
<evidence type="ECO:0000313" key="11">
    <source>
        <dbReference type="Proteomes" id="UP000198940"/>
    </source>
</evidence>
<dbReference type="PANTHER" id="PTHR11138:SF5">
    <property type="entry name" value="METHIONYL-TRNA FORMYLTRANSFERASE, MITOCHONDRIAL"/>
    <property type="match status" value="1"/>
</dbReference>
<dbReference type="RefSeq" id="WP_072879186.1">
    <property type="nucleotide sequence ID" value="NZ_FOKU01000007.1"/>
</dbReference>
<evidence type="ECO:0000256" key="4">
    <source>
        <dbReference type="ARBA" id="ARBA00022917"/>
    </source>
</evidence>
<dbReference type="OrthoDB" id="9802815at2"/>
<dbReference type="InterPro" id="IPR002376">
    <property type="entry name" value="Formyl_transf_N"/>
</dbReference>
<feature type="binding site" evidence="5">
    <location>
        <begin position="117"/>
        <end position="120"/>
    </location>
    <ligand>
        <name>(6S)-5,6,7,8-tetrahydrofolate</name>
        <dbReference type="ChEBI" id="CHEBI:57453"/>
    </ligand>
</feature>
<dbReference type="InterPro" id="IPR005793">
    <property type="entry name" value="Formyl_trans_C"/>
</dbReference>
<gene>
    <name evidence="5" type="primary">fmt</name>
    <name evidence="8" type="ORF">SAMN04487891_10786</name>
    <name evidence="9" type="ORF">SAMN05216293_1921</name>
</gene>
<dbReference type="CDD" id="cd08646">
    <property type="entry name" value="FMT_core_Met-tRNA-FMT_N"/>
    <property type="match status" value="1"/>
</dbReference>
<dbReference type="STRING" id="1055723.SAMN05216293_1921"/>
<feature type="domain" description="Formyl transferase N-terminal" evidence="6">
    <location>
        <begin position="11"/>
        <end position="185"/>
    </location>
</feature>
<comment type="caution">
    <text evidence="9">The sequence shown here is derived from an EMBL/GenBank/DDBJ whole genome shotgun (WGS) entry which is preliminary data.</text>
</comment>
<dbReference type="EC" id="2.1.2.9" evidence="2 5"/>
<comment type="similarity">
    <text evidence="1 5">Belongs to the Fmt family.</text>
</comment>
<dbReference type="InterPro" id="IPR005794">
    <property type="entry name" value="Fmt"/>
</dbReference>
<evidence type="ECO:0000256" key="3">
    <source>
        <dbReference type="ARBA" id="ARBA00022679"/>
    </source>
</evidence>
<evidence type="ECO:0000256" key="5">
    <source>
        <dbReference type="HAMAP-Rule" id="MF_00182"/>
    </source>
</evidence>
<feature type="domain" description="Formyl transferase C-terminal" evidence="7">
    <location>
        <begin position="212"/>
        <end position="312"/>
    </location>
</feature>
<dbReference type="InterPro" id="IPR041711">
    <property type="entry name" value="Met-tRNA-FMT_N"/>
</dbReference>
<evidence type="ECO:0000259" key="6">
    <source>
        <dbReference type="Pfam" id="PF00551"/>
    </source>
</evidence>
<evidence type="ECO:0000256" key="1">
    <source>
        <dbReference type="ARBA" id="ARBA00010699"/>
    </source>
</evidence>
<evidence type="ECO:0000256" key="2">
    <source>
        <dbReference type="ARBA" id="ARBA00012261"/>
    </source>
</evidence>
<dbReference type="EMBL" id="FOKU01000007">
    <property type="protein sequence ID" value="SFC20038.1"/>
    <property type="molecule type" value="Genomic_DNA"/>
</dbReference>
<dbReference type="InterPro" id="IPR011034">
    <property type="entry name" value="Formyl_transferase-like_C_sf"/>
</dbReference>
<accession>A0A1M6V782</accession>
<name>A0A1M6V782_9FLAO</name>
<dbReference type="Pfam" id="PF02911">
    <property type="entry name" value="Formyl_trans_C"/>
    <property type="match status" value="1"/>
</dbReference>
<dbReference type="EMBL" id="FRAT01000004">
    <property type="protein sequence ID" value="SHK77308.1"/>
    <property type="molecule type" value="Genomic_DNA"/>
</dbReference>
<evidence type="ECO:0000259" key="7">
    <source>
        <dbReference type="Pfam" id="PF02911"/>
    </source>
</evidence>
<evidence type="ECO:0000313" key="9">
    <source>
        <dbReference type="EMBL" id="SHK77308.1"/>
    </source>
</evidence>
<comment type="catalytic activity">
    <reaction evidence="5">
        <text>L-methionyl-tRNA(fMet) + (6R)-10-formyltetrahydrofolate = N-formyl-L-methionyl-tRNA(fMet) + (6S)-5,6,7,8-tetrahydrofolate + H(+)</text>
        <dbReference type="Rhea" id="RHEA:24380"/>
        <dbReference type="Rhea" id="RHEA-COMP:9952"/>
        <dbReference type="Rhea" id="RHEA-COMP:9953"/>
        <dbReference type="ChEBI" id="CHEBI:15378"/>
        <dbReference type="ChEBI" id="CHEBI:57453"/>
        <dbReference type="ChEBI" id="CHEBI:78530"/>
        <dbReference type="ChEBI" id="CHEBI:78844"/>
        <dbReference type="ChEBI" id="CHEBI:195366"/>
        <dbReference type="EC" id="2.1.2.9"/>
    </reaction>
</comment>
<dbReference type="InterPro" id="IPR044135">
    <property type="entry name" value="Met-tRNA-FMT_C"/>
</dbReference>
<dbReference type="SUPFAM" id="SSF50486">
    <property type="entry name" value="FMT C-terminal domain-like"/>
    <property type="match status" value="1"/>
</dbReference>
<comment type="function">
    <text evidence="5">Attaches a formyl group to the free amino group of methionyl-tRNA(fMet). The formyl group appears to play a dual role in the initiator identity of N-formylmethionyl-tRNA by promoting its recognition by IF2 and preventing the misappropriation of this tRNA by the elongation apparatus.</text>
</comment>
<dbReference type="GO" id="GO:0004479">
    <property type="term" value="F:methionyl-tRNA formyltransferase activity"/>
    <property type="evidence" value="ECO:0007669"/>
    <property type="project" value="UniProtKB-UniRule"/>
</dbReference>
<evidence type="ECO:0000313" key="8">
    <source>
        <dbReference type="EMBL" id="SFC20038.1"/>
    </source>
</evidence>
<evidence type="ECO:0000313" key="10">
    <source>
        <dbReference type="Proteomes" id="UP000184031"/>
    </source>
</evidence>
<dbReference type="Pfam" id="PF00551">
    <property type="entry name" value="Formyl_trans_N"/>
    <property type="match status" value="1"/>
</dbReference>
<organism evidence="9 10">
    <name type="scientific">Flagellimonas taeanensis</name>
    <dbReference type="NCBI Taxonomy" id="1005926"/>
    <lineage>
        <taxon>Bacteria</taxon>
        <taxon>Pseudomonadati</taxon>
        <taxon>Bacteroidota</taxon>
        <taxon>Flavobacteriia</taxon>
        <taxon>Flavobacteriales</taxon>
        <taxon>Flavobacteriaceae</taxon>
        <taxon>Flagellimonas</taxon>
    </lineage>
</organism>
<dbReference type="AlphaFoldDB" id="A0A1M6V782"/>
<dbReference type="NCBIfam" id="TIGR00460">
    <property type="entry name" value="fmt"/>
    <property type="match status" value="1"/>
</dbReference>
<dbReference type="Proteomes" id="UP000184031">
    <property type="component" value="Unassembled WGS sequence"/>
</dbReference>
<dbReference type="SUPFAM" id="SSF53328">
    <property type="entry name" value="Formyltransferase"/>
    <property type="match status" value="1"/>
</dbReference>
<keyword evidence="3 5" id="KW-0808">Transferase</keyword>
<dbReference type="InterPro" id="IPR036477">
    <property type="entry name" value="Formyl_transf_N_sf"/>
</dbReference>
<dbReference type="HAMAP" id="MF_00182">
    <property type="entry name" value="Formyl_trans"/>
    <property type="match status" value="1"/>
</dbReference>
<keyword evidence="4 5" id="KW-0648">Protein biosynthesis</keyword>
<dbReference type="CDD" id="cd08704">
    <property type="entry name" value="Met_tRNA_FMT_C"/>
    <property type="match status" value="1"/>
</dbReference>
<dbReference type="Proteomes" id="UP000198940">
    <property type="component" value="Unassembled WGS sequence"/>
</dbReference>
<keyword evidence="11" id="KW-1185">Reference proteome</keyword>
<dbReference type="PANTHER" id="PTHR11138">
    <property type="entry name" value="METHIONYL-TRNA FORMYLTRANSFERASE"/>
    <property type="match status" value="1"/>
</dbReference>